<dbReference type="Gene3D" id="2.60.40.3650">
    <property type="match status" value="1"/>
</dbReference>
<evidence type="ECO:0000313" key="4">
    <source>
        <dbReference type="EMBL" id="RAR46669.1"/>
    </source>
</evidence>
<feature type="domain" description="Peptidase M61 N-terminal" evidence="3">
    <location>
        <begin position="32"/>
        <end position="212"/>
    </location>
</feature>
<evidence type="ECO:0000313" key="5">
    <source>
        <dbReference type="Proteomes" id="UP000249518"/>
    </source>
</evidence>
<comment type="caution">
    <text evidence="4">The sequence shown here is derived from an EMBL/GenBank/DDBJ whole genome shotgun (WGS) entry which is preliminary data.</text>
</comment>
<dbReference type="Pfam" id="PF05299">
    <property type="entry name" value="Peptidase_M61"/>
    <property type="match status" value="1"/>
</dbReference>
<evidence type="ECO:0000256" key="1">
    <source>
        <dbReference type="SAM" id="SignalP"/>
    </source>
</evidence>
<dbReference type="InterPro" id="IPR027268">
    <property type="entry name" value="Peptidase_M4/M1_CTD_sf"/>
</dbReference>
<dbReference type="AlphaFoldDB" id="A0A328WUX8"/>
<dbReference type="EMBL" id="QLSV01000016">
    <property type="protein sequence ID" value="RAR46669.1"/>
    <property type="molecule type" value="Genomic_DNA"/>
</dbReference>
<evidence type="ECO:0000259" key="3">
    <source>
        <dbReference type="Pfam" id="PF17899"/>
    </source>
</evidence>
<feature type="domain" description="Peptidase M61 catalytic" evidence="2">
    <location>
        <begin position="310"/>
        <end position="417"/>
    </location>
</feature>
<dbReference type="Gene3D" id="1.10.390.10">
    <property type="entry name" value="Neutral Protease Domain 2"/>
    <property type="match status" value="1"/>
</dbReference>
<dbReference type="InterPro" id="IPR007963">
    <property type="entry name" value="Peptidase_M61_catalytic"/>
</dbReference>
<keyword evidence="4" id="KW-0378">Hydrolase</keyword>
<gene>
    <name evidence="4" type="ORF">B0I10_11673</name>
</gene>
<dbReference type="SUPFAM" id="SSF50156">
    <property type="entry name" value="PDZ domain-like"/>
    <property type="match status" value="1"/>
</dbReference>
<evidence type="ECO:0000259" key="2">
    <source>
        <dbReference type="Pfam" id="PF05299"/>
    </source>
</evidence>
<reference evidence="4 5" key="1">
    <citation type="submission" date="2018-06" db="EMBL/GenBank/DDBJ databases">
        <title>Genomic Encyclopedia of Type Strains, Phase III (KMG-III): the genomes of soil and plant-associated and newly described type strains.</title>
        <authorList>
            <person name="Whitman W."/>
        </authorList>
    </citation>
    <scope>NUCLEOTIDE SEQUENCE [LARGE SCALE GENOMIC DNA]</scope>
    <source>
        <strain evidence="4 5">CGMCC 1.12504</strain>
    </source>
</reference>
<dbReference type="InterPro" id="IPR040756">
    <property type="entry name" value="Peptidase_M61_N"/>
</dbReference>
<sequence>MRKSLLSLVLSSIFLLLHISTSFAQNKNNEIHVELDLVKINNDRVAVKITPPKIKTDETTFFLPKIVPGTYSEDDYGRYAENFKAYDAKGKELSVAKMDENSWVIKNAKKLASVTYLMNDTFDSESGTEFGQGDIFSPAGTNIAEGENFVINTHAFIGYFKDLNELPYQLTITKPTHLHGATAMVDLDKSDAIDVFKATRYAELADNPIMYTKEKSASFMVDDMEIIISVHSPNGMYTAEDFKPAMETMMKAQKKFLGPIDNTKKYAILLYLSDYEKEDAKGFGALEHNTSTVVVFPEAMPADQLNQSMVDVVSHEFFHIVTPLSVHSKEIHFFDFNTPKMSQHLWMYEGITEYFANLFQVNQGLIDETEFYQRMAGKITNSQRFDDTMPFTKMSAEVLKKEYKDAYLNVYEKGALIAMCLDIKLRELSNGERGILDLMQKLSKEYGNEKPFEDSELFNKIVSVTFPEIRTFLDTYVGGTTPLNYEEFFAKVGVSKTKVQIPGNIFLKGQVPYITVNPTTKEIIILPGIELNDFMKAIGLQGGDIIVSINDTKYNLDNIYDMIIGSMSWQENDPVTFVIKREDKELTLKGTVKVPMDEIDGFQATDETKKALREAWLRG</sequence>
<dbReference type="SUPFAM" id="SSF55486">
    <property type="entry name" value="Metalloproteases ('zincins'), catalytic domain"/>
    <property type="match status" value="1"/>
</dbReference>
<feature type="signal peptide" evidence="1">
    <location>
        <begin position="1"/>
        <end position="24"/>
    </location>
</feature>
<protein>
    <submittedName>
        <fullName evidence="4">Putative metalloprotease with PDZ domain</fullName>
    </submittedName>
</protein>
<keyword evidence="4" id="KW-0482">Metalloprotease</keyword>
<dbReference type="Pfam" id="PF17899">
    <property type="entry name" value="Peptidase_M61_N"/>
    <property type="match status" value="1"/>
</dbReference>
<proteinExistence type="predicted"/>
<dbReference type="RefSeq" id="WP_112087158.1">
    <property type="nucleotide sequence ID" value="NZ_QLSV01000016.1"/>
</dbReference>
<accession>A0A328WUX8</accession>
<dbReference type="InterPro" id="IPR036034">
    <property type="entry name" value="PDZ_sf"/>
</dbReference>
<dbReference type="Proteomes" id="UP000249518">
    <property type="component" value="Unassembled WGS sequence"/>
</dbReference>
<dbReference type="Gene3D" id="2.30.42.10">
    <property type="match status" value="1"/>
</dbReference>
<dbReference type="GO" id="GO:0008237">
    <property type="term" value="F:metallopeptidase activity"/>
    <property type="evidence" value="ECO:0007669"/>
    <property type="project" value="UniProtKB-KW"/>
</dbReference>
<feature type="chain" id="PRO_5016254264" evidence="1">
    <location>
        <begin position="25"/>
        <end position="619"/>
    </location>
</feature>
<organism evidence="4 5">
    <name type="scientific">Flavobacterium lacus</name>
    <dbReference type="NCBI Taxonomy" id="1353778"/>
    <lineage>
        <taxon>Bacteria</taxon>
        <taxon>Pseudomonadati</taxon>
        <taxon>Bacteroidota</taxon>
        <taxon>Flavobacteriia</taxon>
        <taxon>Flavobacteriales</taxon>
        <taxon>Flavobacteriaceae</taxon>
        <taxon>Flavobacterium</taxon>
    </lineage>
</organism>
<keyword evidence="1" id="KW-0732">Signal</keyword>
<name>A0A328WUX8_9FLAO</name>
<keyword evidence="5" id="KW-1185">Reference proteome</keyword>
<keyword evidence="4" id="KW-0645">Protease</keyword>
<dbReference type="OrthoDB" id="9778516at2"/>
<dbReference type="GO" id="GO:0006508">
    <property type="term" value="P:proteolysis"/>
    <property type="evidence" value="ECO:0007669"/>
    <property type="project" value="UniProtKB-KW"/>
</dbReference>